<feature type="compositionally biased region" description="Polar residues" evidence="1">
    <location>
        <begin position="405"/>
        <end position="419"/>
    </location>
</feature>
<feature type="compositionally biased region" description="Acidic residues" evidence="1">
    <location>
        <begin position="129"/>
        <end position="158"/>
    </location>
</feature>
<evidence type="ECO:0000256" key="1">
    <source>
        <dbReference type="SAM" id="MobiDB-lite"/>
    </source>
</evidence>
<dbReference type="KEGG" id="dci:103506159"/>
<accession>A0A1S4E7P8</accession>
<organism evidence="2 3">
    <name type="scientific">Diaphorina citri</name>
    <name type="common">Asian citrus psyllid</name>
    <dbReference type="NCBI Taxonomy" id="121845"/>
    <lineage>
        <taxon>Eukaryota</taxon>
        <taxon>Metazoa</taxon>
        <taxon>Ecdysozoa</taxon>
        <taxon>Arthropoda</taxon>
        <taxon>Hexapoda</taxon>
        <taxon>Insecta</taxon>
        <taxon>Pterygota</taxon>
        <taxon>Neoptera</taxon>
        <taxon>Paraneoptera</taxon>
        <taxon>Hemiptera</taxon>
        <taxon>Sternorrhyncha</taxon>
        <taxon>Psylloidea</taxon>
        <taxon>Psyllidae</taxon>
        <taxon>Diaphorininae</taxon>
        <taxon>Diaphorina</taxon>
    </lineage>
</organism>
<dbReference type="AlphaFoldDB" id="A0A1S4E7P8"/>
<sequence length="537" mass="59438">MHSTAPSILSTAPSILSNAPSILFSAPSKLSTPNPSIVSVSERLQSISSENKGLGRLLIPSLEVGHLTVPSLRTKHATPYITMVGRQSTTPTKSQSENIEVVNVMNVMMDSEDTTSLTEPEGEFRPDFDESQEAEQRDSDEESEMIISLDDLEEDDREEERRNAEEEERRKRAEEERRVLNPIDGSWIYPTRDVIQLESDEEFENTLPECEDKALVEDEEMMNEEAAAFMGHLEKDPLASDDTMSGDENEENNKTTDTADGKDRVDNRGETRTNQEILDELAADALECDEDMEDIVLFDDPNEATKPDGTSNTIELDTRGVLFDDPNEATKPDGTSNTVELHTRGVVSRGEQSTKPDGTDVDVEATKPDQTDGTPNVTEPDNEGKTDTRGVPYISEELDTRAESSEQSSDVGSTTTNDEVQSSICSIIEIGDRGLTKSTTANDSVPSIIKIGDRELTKTTTRQNEVTSVDREGTEKVEIDNEDINDVEDVDNLEVDKTSDSVDKGFVELDPCGTRDTVSRVSNSSINFDQYLEDQHY</sequence>
<keyword evidence="2" id="KW-1185">Reference proteome</keyword>
<feature type="compositionally biased region" description="Basic and acidic residues" evidence="1">
    <location>
        <begin position="159"/>
        <end position="176"/>
    </location>
</feature>
<proteinExistence type="predicted"/>
<dbReference type="GeneID" id="103506159"/>
<dbReference type="PaxDb" id="121845-A0A1S4E7P8"/>
<feature type="compositionally biased region" description="Basic and acidic residues" evidence="1">
    <location>
        <begin position="251"/>
        <end position="273"/>
    </location>
</feature>
<feature type="compositionally biased region" description="Basic and acidic residues" evidence="1">
    <location>
        <begin position="352"/>
        <end position="370"/>
    </location>
</feature>
<gene>
    <name evidence="3" type="primary">LOC103506159</name>
</gene>
<evidence type="ECO:0000313" key="3">
    <source>
        <dbReference type="RefSeq" id="XP_017298226.1"/>
    </source>
</evidence>
<dbReference type="RefSeq" id="XP_017298226.1">
    <property type="nucleotide sequence ID" value="XM_017442737.2"/>
</dbReference>
<reference evidence="3" key="1">
    <citation type="submission" date="2025-08" db="UniProtKB">
        <authorList>
            <consortium name="RefSeq"/>
        </authorList>
    </citation>
    <scope>IDENTIFICATION</scope>
</reference>
<feature type="region of interest" description="Disordered" evidence="1">
    <location>
        <begin position="112"/>
        <end position="176"/>
    </location>
</feature>
<feature type="compositionally biased region" description="Acidic residues" evidence="1">
    <location>
        <begin position="277"/>
        <end position="302"/>
    </location>
</feature>
<feature type="region of interest" description="Disordered" evidence="1">
    <location>
        <begin position="234"/>
        <end position="419"/>
    </location>
</feature>
<protein>
    <submittedName>
        <fullName evidence="3">FK506-binding protein 5-like</fullName>
    </submittedName>
</protein>
<name>A0A1S4E7P8_DIACI</name>
<dbReference type="Proteomes" id="UP000079169">
    <property type="component" value="Unplaced"/>
</dbReference>
<evidence type="ECO:0000313" key="2">
    <source>
        <dbReference type="Proteomes" id="UP000079169"/>
    </source>
</evidence>